<keyword evidence="1" id="KW-0472">Membrane</keyword>
<proteinExistence type="predicted"/>
<dbReference type="AlphaFoldDB" id="A0A8J7W0J7"/>
<dbReference type="Proteomes" id="UP000675664">
    <property type="component" value="Unassembled WGS sequence"/>
</dbReference>
<reference evidence="3" key="2">
    <citation type="submission" date="2021-04" db="EMBL/GenBank/DDBJ databases">
        <authorList>
            <person name="Liu J."/>
        </authorList>
    </citation>
    <scope>NUCLEOTIDE SEQUENCE</scope>
    <source>
        <strain evidence="3">BAD-6</strain>
    </source>
</reference>
<sequence length="342" mass="39125">MDRIREIIIKIPKSIKIALVMILLLIDLIGMNLASQLEKIEIYDVAAAYNTLVTFFPTVSVVAKEYRYIFIILTLLAIVLLFYRPKLILVKHRSFVPDIALVNEDVLKKYYVKKMDINLCETMKEPNSYVNAINFQDQIAAEIMKKRNSSKLCYYGIAHTPLIFRLGFQMGDQNNIMLLHKIRSNDSLFDEWNHDNTYSTIRVVEKNESVQSAELVVAISTSLEIKDSDLTSLNPGNRHVITFESSILSFDSITSYFQAENFRNTIMLGIRNCVKKYGIKKIHIAISSSVAFTFFLGQAFSAQHDPVLVVYHYERCAYPWGICINEKAENALVTNINQPNKG</sequence>
<feature type="domain" description="SMODS-associated and fused to various effectors" evidence="2">
    <location>
        <begin position="136"/>
        <end position="324"/>
    </location>
</feature>
<evidence type="ECO:0000259" key="2">
    <source>
        <dbReference type="Pfam" id="PF18145"/>
    </source>
</evidence>
<dbReference type="EMBL" id="JAGSND010000007">
    <property type="protein sequence ID" value="MBR0598587.1"/>
    <property type="molecule type" value="Genomic_DNA"/>
</dbReference>
<name>A0A8J7W0J7_9FIRM</name>
<organism evidence="3 4">
    <name type="scientific">Sinanaerobacter chloroacetimidivorans</name>
    <dbReference type="NCBI Taxonomy" id="2818044"/>
    <lineage>
        <taxon>Bacteria</taxon>
        <taxon>Bacillati</taxon>
        <taxon>Bacillota</taxon>
        <taxon>Clostridia</taxon>
        <taxon>Peptostreptococcales</taxon>
        <taxon>Anaerovoracaceae</taxon>
        <taxon>Sinanaerobacter</taxon>
    </lineage>
</organism>
<accession>A0A8J7W0J7</accession>
<dbReference type="InterPro" id="IPR040836">
    <property type="entry name" value="SAVED"/>
</dbReference>
<evidence type="ECO:0000256" key="1">
    <source>
        <dbReference type="SAM" id="Phobius"/>
    </source>
</evidence>
<gene>
    <name evidence="3" type="ORF">KCX82_11915</name>
</gene>
<feature type="transmembrane region" description="Helical" evidence="1">
    <location>
        <begin position="66"/>
        <end position="83"/>
    </location>
</feature>
<reference evidence="3" key="1">
    <citation type="submission" date="2021-04" db="EMBL/GenBank/DDBJ databases">
        <title>Sinoanaerobacter chloroacetimidivorans sp. nov., an obligate anaerobic bacterium isolated from anaerobic sludge.</title>
        <authorList>
            <person name="Bao Y."/>
        </authorList>
    </citation>
    <scope>NUCLEOTIDE SEQUENCE</scope>
    <source>
        <strain evidence="3">BAD-6</strain>
    </source>
</reference>
<keyword evidence="1" id="KW-0812">Transmembrane</keyword>
<dbReference type="Pfam" id="PF18145">
    <property type="entry name" value="SAVED"/>
    <property type="match status" value="1"/>
</dbReference>
<feature type="transmembrane region" description="Helical" evidence="1">
    <location>
        <begin position="15"/>
        <end position="34"/>
    </location>
</feature>
<dbReference type="RefSeq" id="WP_227018707.1">
    <property type="nucleotide sequence ID" value="NZ_JAGSND010000007.1"/>
</dbReference>
<keyword evidence="4" id="KW-1185">Reference proteome</keyword>
<protein>
    <submittedName>
        <fullName evidence="3">SAVED domain-containing protein</fullName>
    </submittedName>
</protein>
<dbReference type="NCBIfam" id="NF033611">
    <property type="entry name" value="SAVED"/>
    <property type="match status" value="1"/>
</dbReference>
<comment type="caution">
    <text evidence="3">The sequence shown here is derived from an EMBL/GenBank/DDBJ whole genome shotgun (WGS) entry which is preliminary data.</text>
</comment>
<keyword evidence="1" id="KW-1133">Transmembrane helix</keyword>
<evidence type="ECO:0000313" key="3">
    <source>
        <dbReference type="EMBL" id="MBR0598587.1"/>
    </source>
</evidence>
<evidence type="ECO:0000313" key="4">
    <source>
        <dbReference type="Proteomes" id="UP000675664"/>
    </source>
</evidence>